<comment type="catalytic activity">
    <reaction evidence="11 12">
        <text>uridine(1498) in 16S rRNA + S-adenosyl-L-methionine = N(3)-methyluridine(1498) in 16S rRNA + S-adenosyl-L-homocysteine + H(+)</text>
        <dbReference type="Rhea" id="RHEA:42920"/>
        <dbReference type="Rhea" id="RHEA-COMP:10283"/>
        <dbReference type="Rhea" id="RHEA-COMP:10284"/>
        <dbReference type="ChEBI" id="CHEBI:15378"/>
        <dbReference type="ChEBI" id="CHEBI:57856"/>
        <dbReference type="ChEBI" id="CHEBI:59789"/>
        <dbReference type="ChEBI" id="CHEBI:65315"/>
        <dbReference type="ChEBI" id="CHEBI:74502"/>
        <dbReference type="EC" id="2.1.1.193"/>
    </reaction>
</comment>
<evidence type="ECO:0000256" key="9">
    <source>
        <dbReference type="ARBA" id="ARBA00022691"/>
    </source>
</evidence>
<dbReference type="InterPro" id="IPR015947">
    <property type="entry name" value="PUA-like_sf"/>
</dbReference>
<dbReference type="PANTHER" id="PTHR30027">
    <property type="entry name" value="RIBOSOMAL RNA SMALL SUBUNIT METHYLTRANSFERASE E"/>
    <property type="match status" value="1"/>
</dbReference>
<reference evidence="15 16" key="1">
    <citation type="submission" date="2020-08" db="EMBL/GenBank/DDBJ databases">
        <title>Genomic Encyclopedia of Type Strains, Phase IV (KMG-IV): sequencing the most valuable type-strain genomes for metagenomic binning, comparative biology and taxonomic classification.</title>
        <authorList>
            <person name="Goeker M."/>
        </authorList>
    </citation>
    <scope>NUCLEOTIDE SEQUENCE [LARGE SCALE GENOMIC DNA]</scope>
    <source>
        <strain evidence="15 16">DSM 102850</strain>
    </source>
</reference>
<evidence type="ECO:0000256" key="7">
    <source>
        <dbReference type="ARBA" id="ARBA00022603"/>
    </source>
</evidence>
<dbReference type="GO" id="GO:0070042">
    <property type="term" value="F:rRNA (uridine-N3-)-methyltransferase activity"/>
    <property type="evidence" value="ECO:0007669"/>
    <property type="project" value="TreeGrafter"/>
</dbReference>
<keyword evidence="7 12" id="KW-0489">Methyltransferase</keyword>
<dbReference type="Pfam" id="PF20260">
    <property type="entry name" value="PUA_4"/>
    <property type="match status" value="1"/>
</dbReference>
<keyword evidence="16" id="KW-1185">Reference proteome</keyword>
<dbReference type="InterPro" id="IPR029026">
    <property type="entry name" value="tRNA_m1G_MTases_N"/>
</dbReference>
<evidence type="ECO:0000256" key="8">
    <source>
        <dbReference type="ARBA" id="ARBA00022679"/>
    </source>
</evidence>
<dbReference type="Gene3D" id="2.40.240.20">
    <property type="entry name" value="Hypothetical PUA domain-like, domain 1"/>
    <property type="match status" value="1"/>
</dbReference>
<dbReference type="InterPro" id="IPR046887">
    <property type="entry name" value="RsmE_PUA-like"/>
</dbReference>
<comment type="caution">
    <text evidence="15">The sequence shown here is derived from an EMBL/GenBank/DDBJ whole genome shotgun (WGS) entry which is preliminary data.</text>
</comment>
<accession>A0A840I2Z1</accession>
<dbReference type="GO" id="GO:0005737">
    <property type="term" value="C:cytoplasm"/>
    <property type="evidence" value="ECO:0007669"/>
    <property type="project" value="UniProtKB-SubCell"/>
</dbReference>
<evidence type="ECO:0000259" key="13">
    <source>
        <dbReference type="Pfam" id="PF04452"/>
    </source>
</evidence>
<dbReference type="EMBL" id="JACHOB010000002">
    <property type="protein sequence ID" value="MBB4658651.1"/>
    <property type="molecule type" value="Genomic_DNA"/>
</dbReference>
<comment type="subcellular location">
    <subcellularLocation>
        <location evidence="1 12">Cytoplasm</location>
    </subcellularLocation>
</comment>
<dbReference type="Gene3D" id="3.40.1280.10">
    <property type="match status" value="1"/>
</dbReference>
<dbReference type="NCBIfam" id="TIGR00046">
    <property type="entry name" value="RsmE family RNA methyltransferase"/>
    <property type="match status" value="1"/>
</dbReference>
<dbReference type="CDD" id="cd18084">
    <property type="entry name" value="RsmE-like"/>
    <property type="match status" value="1"/>
</dbReference>
<dbReference type="SUPFAM" id="SSF75217">
    <property type="entry name" value="alpha/beta knot"/>
    <property type="match status" value="1"/>
</dbReference>
<comment type="similarity">
    <text evidence="2 12">Belongs to the RNA methyltransferase RsmE family.</text>
</comment>
<name>A0A840I2Z1_9PROT</name>
<evidence type="ECO:0000256" key="10">
    <source>
        <dbReference type="ARBA" id="ARBA00025699"/>
    </source>
</evidence>
<dbReference type="InterPro" id="IPR006700">
    <property type="entry name" value="RsmE"/>
</dbReference>
<dbReference type="NCBIfam" id="NF008696">
    <property type="entry name" value="PRK11713.3-5"/>
    <property type="match status" value="1"/>
</dbReference>
<feature type="domain" description="Ribosomal RNA small subunit methyltransferase E methyltransferase" evidence="13">
    <location>
        <begin position="80"/>
        <end position="244"/>
    </location>
</feature>
<keyword evidence="8 12" id="KW-0808">Transferase</keyword>
<evidence type="ECO:0000256" key="6">
    <source>
        <dbReference type="ARBA" id="ARBA00022552"/>
    </source>
</evidence>
<dbReference type="RefSeq" id="WP_183816818.1">
    <property type="nucleotide sequence ID" value="NZ_JACHOB010000002.1"/>
</dbReference>
<dbReference type="Proteomes" id="UP000563524">
    <property type="component" value="Unassembled WGS sequence"/>
</dbReference>
<evidence type="ECO:0000256" key="12">
    <source>
        <dbReference type="PIRNR" id="PIRNR015601"/>
    </source>
</evidence>
<proteinExistence type="inferred from homology"/>
<dbReference type="InterPro" id="IPR029028">
    <property type="entry name" value="Alpha/beta_knot_MTases"/>
</dbReference>
<keyword evidence="9 12" id="KW-0949">S-adenosyl-L-methionine</keyword>
<evidence type="ECO:0000259" key="14">
    <source>
        <dbReference type="Pfam" id="PF20260"/>
    </source>
</evidence>
<dbReference type="PIRSF" id="PIRSF015601">
    <property type="entry name" value="MTase_slr0722"/>
    <property type="match status" value="1"/>
</dbReference>
<comment type="function">
    <text evidence="10 12">Specifically methylates the N3 position of the uracil ring of uridine 1498 (m3U1498) in 16S rRNA. Acts on the fully assembled 30S ribosomal subunit.</text>
</comment>
<evidence type="ECO:0000313" key="16">
    <source>
        <dbReference type="Proteomes" id="UP000563524"/>
    </source>
</evidence>
<dbReference type="InterPro" id="IPR046886">
    <property type="entry name" value="RsmE_MTase_dom"/>
</dbReference>
<evidence type="ECO:0000313" key="15">
    <source>
        <dbReference type="EMBL" id="MBB4658651.1"/>
    </source>
</evidence>
<organism evidence="15 16">
    <name type="scientific">Parvularcula dongshanensis</name>
    <dbReference type="NCBI Taxonomy" id="1173995"/>
    <lineage>
        <taxon>Bacteria</taxon>
        <taxon>Pseudomonadati</taxon>
        <taxon>Pseudomonadota</taxon>
        <taxon>Alphaproteobacteria</taxon>
        <taxon>Parvularculales</taxon>
        <taxon>Parvularculaceae</taxon>
        <taxon>Parvularcula</taxon>
    </lineage>
</organism>
<dbReference type="AlphaFoldDB" id="A0A840I2Z1"/>
<gene>
    <name evidence="15" type="ORF">GGQ59_001165</name>
</gene>
<dbReference type="GO" id="GO:0070475">
    <property type="term" value="P:rRNA base methylation"/>
    <property type="evidence" value="ECO:0007669"/>
    <property type="project" value="TreeGrafter"/>
</dbReference>
<keyword evidence="5 12" id="KW-0963">Cytoplasm</keyword>
<dbReference type="PANTHER" id="PTHR30027:SF3">
    <property type="entry name" value="16S RRNA (URACIL(1498)-N(3))-METHYLTRANSFERASE"/>
    <property type="match status" value="1"/>
</dbReference>
<feature type="domain" description="Ribosomal RNA small subunit methyltransferase E PUA-like" evidence="14">
    <location>
        <begin position="27"/>
        <end position="68"/>
    </location>
</feature>
<evidence type="ECO:0000256" key="2">
    <source>
        <dbReference type="ARBA" id="ARBA00005528"/>
    </source>
</evidence>
<sequence>MAKPAPRIFVSDALGAGGTLVLSKPHAHYLGTVLRLGEGAEVLLFNGRDGEWRGSLGRVDRKGAEVTLAERARPQTGGPDLTLLFAPLKKGPTDLVVQKGTELGVGRFVPVLTARTQADRVKTDRLAAIAIEAAEQCERLDVPVVEEACPLDEALAEIGAVMFCDEAGDDPQARWGGGAGRGAPALEALGGVAKAPRAVLIGPEGGFTAGEREALRARPDAVPVSLGPRILKAETAAIVALTLWGAALGDLR</sequence>
<evidence type="ECO:0000256" key="4">
    <source>
        <dbReference type="ARBA" id="ARBA00013673"/>
    </source>
</evidence>
<dbReference type="EC" id="2.1.1.193" evidence="3 12"/>
<evidence type="ECO:0000256" key="1">
    <source>
        <dbReference type="ARBA" id="ARBA00004496"/>
    </source>
</evidence>
<evidence type="ECO:0000256" key="3">
    <source>
        <dbReference type="ARBA" id="ARBA00012328"/>
    </source>
</evidence>
<protein>
    <recommendedName>
        <fullName evidence="4 12">Ribosomal RNA small subunit methyltransferase E</fullName>
        <ecNumber evidence="3 12">2.1.1.193</ecNumber>
    </recommendedName>
</protein>
<dbReference type="SUPFAM" id="SSF88697">
    <property type="entry name" value="PUA domain-like"/>
    <property type="match status" value="1"/>
</dbReference>
<evidence type="ECO:0000256" key="11">
    <source>
        <dbReference type="ARBA" id="ARBA00047944"/>
    </source>
</evidence>
<evidence type="ECO:0000256" key="5">
    <source>
        <dbReference type="ARBA" id="ARBA00022490"/>
    </source>
</evidence>
<dbReference type="Pfam" id="PF04452">
    <property type="entry name" value="Methyltrans_RNA"/>
    <property type="match status" value="1"/>
</dbReference>
<keyword evidence="6 12" id="KW-0698">rRNA processing</keyword>